<sequence length="157" mass="17315">MEHEVPQSSPLSPFSCPLVRKYPVVSIIPTGKVTDLSLFWPLFFFPLPNFRLFSLARSRSSVSPSPSPSPSPLQCLGLHPLRRALALSHSLSLSLPPPLPAELNLSRSRPSASLAFLHHFPSLPFCILNPLLLPPSPPFIQFSQVDWGRLTTKQATC</sequence>
<evidence type="ECO:0000313" key="1">
    <source>
        <dbReference type="EMBL" id="PYI32394.1"/>
    </source>
</evidence>
<dbReference type="Proteomes" id="UP000248817">
    <property type="component" value="Unassembled WGS sequence"/>
</dbReference>
<reference evidence="1 2" key="1">
    <citation type="submission" date="2018-02" db="EMBL/GenBank/DDBJ databases">
        <title>The genomes of Aspergillus section Nigri reveals drivers in fungal speciation.</title>
        <authorList>
            <consortium name="DOE Joint Genome Institute"/>
            <person name="Vesth T.C."/>
            <person name="Nybo J."/>
            <person name="Theobald S."/>
            <person name="Brandl J."/>
            <person name="Frisvad J.C."/>
            <person name="Nielsen K.F."/>
            <person name="Lyhne E.K."/>
            <person name="Kogle M.E."/>
            <person name="Kuo A."/>
            <person name="Riley R."/>
            <person name="Clum A."/>
            <person name="Nolan M."/>
            <person name="Lipzen A."/>
            <person name="Salamov A."/>
            <person name="Henrissat B."/>
            <person name="Wiebenga A."/>
            <person name="De vries R.P."/>
            <person name="Grigoriev I.V."/>
            <person name="Mortensen U.H."/>
            <person name="Andersen M.R."/>
            <person name="Baker S.E."/>
        </authorList>
    </citation>
    <scope>NUCLEOTIDE SEQUENCE [LARGE SCALE GENOMIC DNA]</scope>
    <source>
        <strain evidence="1 2">CBS 114.80</strain>
    </source>
</reference>
<organism evidence="1 2">
    <name type="scientific">Aspergillus indologenus CBS 114.80</name>
    <dbReference type="NCBI Taxonomy" id="1450541"/>
    <lineage>
        <taxon>Eukaryota</taxon>
        <taxon>Fungi</taxon>
        <taxon>Dikarya</taxon>
        <taxon>Ascomycota</taxon>
        <taxon>Pezizomycotina</taxon>
        <taxon>Eurotiomycetes</taxon>
        <taxon>Eurotiomycetidae</taxon>
        <taxon>Eurotiales</taxon>
        <taxon>Aspergillaceae</taxon>
        <taxon>Aspergillus</taxon>
        <taxon>Aspergillus subgen. Circumdati</taxon>
    </lineage>
</organism>
<protein>
    <submittedName>
        <fullName evidence="1">Uncharacterized protein</fullName>
    </submittedName>
</protein>
<name>A0A2V5IDV8_9EURO</name>
<evidence type="ECO:0000313" key="2">
    <source>
        <dbReference type="Proteomes" id="UP000248817"/>
    </source>
</evidence>
<dbReference type="AlphaFoldDB" id="A0A2V5IDV8"/>
<gene>
    <name evidence="1" type="ORF">BP00DRAFT_156520</name>
</gene>
<dbReference type="EMBL" id="KZ825493">
    <property type="protein sequence ID" value="PYI32394.1"/>
    <property type="molecule type" value="Genomic_DNA"/>
</dbReference>
<proteinExistence type="predicted"/>
<keyword evidence="2" id="KW-1185">Reference proteome</keyword>
<accession>A0A2V5IDV8</accession>